<dbReference type="SUPFAM" id="SSF103473">
    <property type="entry name" value="MFS general substrate transporter"/>
    <property type="match status" value="1"/>
</dbReference>
<dbReference type="Gene3D" id="1.20.1250.20">
    <property type="entry name" value="MFS general substrate transporter like domains"/>
    <property type="match status" value="1"/>
</dbReference>
<keyword evidence="1" id="KW-0472">Membrane</keyword>
<gene>
    <name evidence="2" type="ORF">MAR_014541</name>
</gene>
<dbReference type="InterPro" id="IPR036259">
    <property type="entry name" value="MFS_trans_sf"/>
</dbReference>
<evidence type="ECO:0000256" key="1">
    <source>
        <dbReference type="SAM" id="Phobius"/>
    </source>
</evidence>
<accession>A0ABY7G300</accession>
<organism evidence="2 3">
    <name type="scientific">Mya arenaria</name>
    <name type="common">Soft-shell clam</name>
    <dbReference type="NCBI Taxonomy" id="6604"/>
    <lineage>
        <taxon>Eukaryota</taxon>
        <taxon>Metazoa</taxon>
        <taxon>Spiralia</taxon>
        <taxon>Lophotrochozoa</taxon>
        <taxon>Mollusca</taxon>
        <taxon>Bivalvia</taxon>
        <taxon>Autobranchia</taxon>
        <taxon>Heteroconchia</taxon>
        <taxon>Euheterodonta</taxon>
        <taxon>Imparidentia</taxon>
        <taxon>Neoheterodontei</taxon>
        <taxon>Myida</taxon>
        <taxon>Myoidea</taxon>
        <taxon>Myidae</taxon>
        <taxon>Mya</taxon>
    </lineage>
</organism>
<keyword evidence="3" id="KW-1185">Reference proteome</keyword>
<evidence type="ECO:0000313" key="3">
    <source>
        <dbReference type="Proteomes" id="UP001164746"/>
    </source>
</evidence>
<protein>
    <submittedName>
        <fullName evidence="2">MOT5-like protein</fullName>
    </submittedName>
</protein>
<dbReference type="EMBL" id="CP111026">
    <property type="protein sequence ID" value="WAR28837.1"/>
    <property type="molecule type" value="Genomic_DNA"/>
</dbReference>
<feature type="transmembrane region" description="Helical" evidence="1">
    <location>
        <begin position="47"/>
        <end position="67"/>
    </location>
</feature>
<reference evidence="2" key="1">
    <citation type="submission" date="2022-11" db="EMBL/GenBank/DDBJ databases">
        <title>Centuries of genome instability and evolution in soft-shell clam transmissible cancer (bioRxiv).</title>
        <authorList>
            <person name="Hart S.F.M."/>
            <person name="Yonemitsu M.A."/>
            <person name="Giersch R.M."/>
            <person name="Beal B.F."/>
            <person name="Arriagada G."/>
            <person name="Davis B.W."/>
            <person name="Ostrander E.A."/>
            <person name="Goff S.P."/>
            <person name="Metzger M.J."/>
        </authorList>
    </citation>
    <scope>NUCLEOTIDE SEQUENCE</scope>
    <source>
        <strain evidence="2">MELC-2E11</strain>
        <tissue evidence="2">Siphon/mantle</tissue>
    </source>
</reference>
<keyword evidence="1" id="KW-1133">Transmembrane helix</keyword>
<feature type="non-terminal residue" evidence="2">
    <location>
        <position position="1"/>
    </location>
</feature>
<evidence type="ECO:0000313" key="2">
    <source>
        <dbReference type="EMBL" id="WAR28837.1"/>
    </source>
</evidence>
<keyword evidence="1" id="KW-0812">Transmembrane</keyword>
<feature type="transmembrane region" description="Helical" evidence="1">
    <location>
        <begin position="17"/>
        <end position="35"/>
    </location>
</feature>
<sequence length="70" mass="7821">MCVHQVERTRGIEKLNAVWLLSVVGITNTIAPVLFGFLSDRTWVNRLFLYSTALVICGCSTVAAPFMRSF</sequence>
<dbReference type="Proteomes" id="UP001164746">
    <property type="component" value="Chromosome 15"/>
</dbReference>
<name>A0ABY7G300_MYAAR</name>
<proteinExistence type="predicted"/>